<feature type="region of interest" description="Disordered" evidence="1">
    <location>
        <begin position="1"/>
        <end position="27"/>
    </location>
</feature>
<name>A0A2X1BSN8_9BACI</name>
<proteinExistence type="predicted"/>
<evidence type="ECO:0000313" key="2">
    <source>
        <dbReference type="EMBL" id="SPU38965.1"/>
    </source>
</evidence>
<gene>
    <name evidence="2" type="ORF">NCTC7582_04939</name>
</gene>
<organism evidence="2 3">
    <name type="scientific">Lysinibacillus capsici</name>
    <dbReference type="NCBI Taxonomy" id="2115968"/>
    <lineage>
        <taxon>Bacteria</taxon>
        <taxon>Bacillati</taxon>
        <taxon>Bacillota</taxon>
        <taxon>Bacilli</taxon>
        <taxon>Bacillales</taxon>
        <taxon>Bacillaceae</taxon>
        <taxon>Lysinibacillus</taxon>
    </lineage>
</organism>
<dbReference type="Proteomes" id="UP000251431">
    <property type="component" value="Unassembled WGS sequence"/>
</dbReference>
<dbReference type="EMBL" id="UAQE01000004">
    <property type="protein sequence ID" value="SPU38965.1"/>
    <property type="molecule type" value="Genomic_DNA"/>
</dbReference>
<dbReference type="RefSeq" id="WP_233436400.1">
    <property type="nucleotide sequence ID" value="NZ_CP134502.1"/>
</dbReference>
<reference evidence="2 3" key="1">
    <citation type="submission" date="2018-06" db="EMBL/GenBank/DDBJ databases">
        <authorList>
            <consortium name="Pathogen Informatics"/>
            <person name="Doyle S."/>
        </authorList>
    </citation>
    <scope>NUCLEOTIDE SEQUENCE [LARGE SCALE GENOMIC DNA]</scope>
    <source>
        <strain evidence="2 3">NCTC7582</strain>
    </source>
</reference>
<feature type="compositionally biased region" description="Basic and acidic residues" evidence="1">
    <location>
        <begin position="16"/>
        <end position="25"/>
    </location>
</feature>
<evidence type="ECO:0000256" key="1">
    <source>
        <dbReference type="SAM" id="MobiDB-lite"/>
    </source>
</evidence>
<evidence type="ECO:0000313" key="3">
    <source>
        <dbReference type="Proteomes" id="UP000251431"/>
    </source>
</evidence>
<protein>
    <submittedName>
        <fullName evidence="2">Uncharacterized protein</fullName>
    </submittedName>
</protein>
<dbReference type="AlphaFoldDB" id="A0A2X1BSN8"/>
<accession>A0A2X1BSN8</accession>
<sequence>MLKELSNRVPQNRNQQNREKSRPQEPDVQYNAMLEIQTMESSIKRYITVHGDHLNAAEYHSLLQMIKSLEELKTAIKGVSLD</sequence>